<evidence type="ECO:0000259" key="10">
    <source>
        <dbReference type="Pfam" id="PF24878"/>
    </source>
</evidence>
<evidence type="ECO:0000256" key="1">
    <source>
        <dbReference type="ARBA" id="ARBA00004651"/>
    </source>
</evidence>
<dbReference type="PANTHER" id="PTHR33908:SF3">
    <property type="entry name" value="UNDECAPRENYL PHOSPHATE-ALPHA-4-AMINO-4-DEOXY-L-ARABINOSE ARABINOSYL TRANSFERASE"/>
    <property type="match status" value="1"/>
</dbReference>
<dbReference type="GO" id="GO:0010041">
    <property type="term" value="P:response to iron(III) ion"/>
    <property type="evidence" value="ECO:0007669"/>
    <property type="project" value="TreeGrafter"/>
</dbReference>
<reference evidence="11 12" key="1">
    <citation type="submission" date="2014-12" db="EMBL/GenBank/DDBJ databases">
        <title>Genome sequencing of Arthrobacter phenanthrenivorans SWC37.</title>
        <authorList>
            <person name="Tan P.W."/>
            <person name="Chan K.-G."/>
        </authorList>
    </citation>
    <scope>NUCLEOTIDE SEQUENCE [LARGE SCALE GENOMIC DNA]</scope>
    <source>
        <strain evidence="11 12">SWC37</strain>
    </source>
</reference>
<feature type="transmembrane region" description="Helical" evidence="8">
    <location>
        <begin position="366"/>
        <end position="387"/>
    </location>
</feature>
<gene>
    <name evidence="11" type="ORF">RM50_15895</name>
</gene>
<dbReference type="GO" id="GO:0009103">
    <property type="term" value="P:lipopolysaccharide biosynthetic process"/>
    <property type="evidence" value="ECO:0007669"/>
    <property type="project" value="UniProtKB-ARBA"/>
</dbReference>
<organism evidence="11 12">
    <name type="scientific">Pseudarthrobacter phenanthrenivorans</name>
    <name type="common">Arthrobacter phenanthrenivorans</name>
    <dbReference type="NCBI Taxonomy" id="361575"/>
    <lineage>
        <taxon>Bacteria</taxon>
        <taxon>Bacillati</taxon>
        <taxon>Actinomycetota</taxon>
        <taxon>Actinomycetes</taxon>
        <taxon>Micrococcales</taxon>
        <taxon>Micrococcaceae</taxon>
        <taxon>Pseudarthrobacter</taxon>
    </lineage>
</organism>
<name>A0A0B4D9W3_PSEPS</name>
<feature type="transmembrane region" description="Helical" evidence="8">
    <location>
        <begin position="151"/>
        <end position="184"/>
    </location>
</feature>
<proteinExistence type="predicted"/>
<evidence type="ECO:0000256" key="5">
    <source>
        <dbReference type="ARBA" id="ARBA00022692"/>
    </source>
</evidence>
<dbReference type="InterPro" id="IPR038731">
    <property type="entry name" value="RgtA/B/C-like"/>
</dbReference>
<dbReference type="PANTHER" id="PTHR33908">
    <property type="entry name" value="MANNOSYLTRANSFERASE YKCB-RELATED"/>
    <property type="match status" value="1"/>
</dbReference>
<evidence type="ECO:0000256" key="8">
    <source>
        <dbReference type="SAM" id="Phobius"/>
    </source>
</evidence>
<dbReference type="AlphaFoldDB" id="A0A0B4D9W3"/>
<dbReference type="Pfam" id="PF13231">
    <property type="entry name" value="PMT_2"/>
    <property type="match status" value="1"/>
</dbReference>
<feature type="transmembrane region" description="Helical" evidence="8">
    <location>
        <begin position="339"/>
        <end position="359"/>
    </location>
</feature>
<feature type="domain" description="Putative mannosyltransferase YkcA/B-like C-terminal" evidence="10">
    <location>
        <begin position="502"/>
        <end position="583"/>
    </location>
</feature>
<feature type="transmembrane region" description="Helical" evidence="8">
    <location>
        <begin position="420"/>
        <end position="439"/>
    </location>
</feature>
<comment type="subcellular location">
    <subcellularLocation>
        <location evidence="1">Cell membrane</location>
        <topology evidence="1">Multi-pass membrane protein</topology>
    </subcellularLocation>
</comment>
<dbReference type="Proteomes" id="UP000031196">
    <property type="component" value="Unassembled WGS sequence"/>
</dbReference>
<keyword evidence="5 8" id="KW-0812">Transmembrane</keyword>
<dbReference type="GO" id="GO:0005886">
    <property type="term" value="C:plasma membrane"/>
    <property type="evidence" value="ECO:0007669"/>
    <property type="project" value="UniProtKB-SubCell"/>
</dbReference>
<evidence type="ECO:0000256" key="6">
    <source>
        <dbReference type="ARBA" id="ARBA00022989"/>
    </source>
</evidence>
<dbReference type="InterPro" id="IPR056785">
    <property type="entry name" value="YkcA/B-like_C"/>
</dbReference>
<dbReference type="Pfam" id="PF24878">
    <property type="entry name" value="YkcB_C"/>
    <property type="match status" value="1"/>
</dbReference>
<evidence type="ECO:0000256" key="7">
    <source>
        <dbReference type="ARBA" id="ARBA00023136"/>
    </source>
</evidence>
<keyword evidence="7 8" id="KW-0472">Membrane</keyword>
<evidence type="ECO:0000256" key="2">
    <source>
        <dbReference type="ARBA" id="ARBA00022475"/>
    </source>
</evidence>
<evidence type="ECO:0000256" key="3">
    <source>
        <dbReference type="ARBA" id="ARBA00022676"/>
    </source>
</evidence>
<feature type="transmembrane region" description="Helical" evidence="8">
    <location>
        <begin position="314"/>
        <end position="333"/>
    </location>
</feature>
<feature type="domain" description="Glycosyltransferase RgtA/B/C/D-like" evidence="9">
    <location>
        <begin position="53"/>
        <end position="211"/>
    </location>
</feature>
<keyword evidence="4" id="KW-0808">Transferase</keyword>
<keyword evidence="3" id="KW-0328">Glycosyltransferase</keyword>
<keyword evidence="2" id="KW-1003">Cell membrane</keyword>
<comment type="caution">
    <text evidence="11">The sequence shown here is derived from an EMBL/GenBank/DDBJ whole genome shotgun (WGS) entry which is preliminary data.</text>
</comment>
<sequence>MLLLALNATLNFWNLGINGWGNYFYSAAVQSGTQNLVSAFFGSSDWGNSITVDKPPLSLWVMEISTKIFGLTPIGVLAPQGLMGVASTLLIYLIIRQHFAAVPALFAAAIFFTTPIVVLMSRYNNPDPLMLLLMLVSVYAVQHAIESDRLRYLILAGAAVGLAFMTKQLQGLLVLPSISIAYLLWSNTEWTRKLKYASISGSVMVFTAGIWMTVVDLIPAEARPFVGGSHSNSVLELTLGYNGLDRIVGTEEDPVANLIPAQFRQVDSDAGFLRLLNANYGQEIGWTLPVAIICTLLVCLGWKLLPPARGARALAFVAVTWFLGTYLVLSFMGNQIHTYYTETLSAPLALTVGVASALYIRHRRLLAVRVCAALGILSTAVCSWLILSSVIGWPEWLGSGILLLGTLGAALSVVTPPARWLEVCAAIMAIAAILAGPLVTSALTTTIPQNGSNPVSGQLTKSPASINRFLDDMKHGNPAWAYDIAFGQTPNDAILSKLATSKTCLWAAATSASQTAARLQIGASRPIMPLGGFAGSDPSPTLQAFKDRVAAGQICYFLPQDEFMATQPKASTFAEICDWVKSHFQLEMVGGQGIYDLSKPIA</sequence>
<accession>A0A0B4D9W3</accession>
<feature type="transmembrane region" description="Helical" evidence="8">
    <location>
        <begin position="393"/>
        <end position="413"/>
    </location>
</feature>
<protein>
    <submittedName>
        <fullName evidence="11">Uncharacterized protein</fullName>
    </submittedName>
</protein>
<feature type="transmembrane region" description="Helical" evidence="8">
    <location>
        <begin position="101"/>
        <end position="121"/>
    </location>
</feature>
<evidence type="ECO:0000256" key="4">
    <source>
        <dbReference type="ARBA" id="ARBA00022679"/>
    </source>
</evidence>
<dbReference type="EMBL" id="JWTB01000031">
    <property type="protein sequence ID" value="KIC65542.1"/>
    <property type="molecule type" value="Genomic_DNA"/>
</dbReference>
<feature type="transmembrane region" description="Helical" evidence="8">
    <location>
        <begin position="284"/>
        <end position="302"/>
    </location>
</feature>
<feature type="transmembrane region" description="Helical" evidence="8">
    <location>
        <begin position="68"/>
        <end position="95"/>
    </location>
</feature>
<evidence type="ECO:0000313" key="11">
    <source>
        <dbReference type="EMBL" id="KIC65542.1"/>
    </source>
</evidence>
<keyword evidence="6 8" id="KW-1133">Transmembrane helix</keyword>
<dbReference type="InterPro" id="IPR050297">
    <property type="entry name" value="LipidA_mod_glycosyltrf_83"/>
</dbReference>
<evidence type="ECO:0000313" key="12">
    <source>
        <dbReference type="Proteomes" id="UP000031196"/>
    </source>
</evidence>
<dbReference type="GO" id="GO:0016763">
    <property type="term" value="F:pentosyltransferase activity"/>
    <property type="evidence" value="ECO:0007669"/>
    <property type="project" value="TreeGrafter"/>
</dbReference>
<evidence type="ECO:0000259" key="9">
    <source>
        <dbReference type="Pfam" id="PF13231"/>
    </source>
</evidence>
<feature type="transmembrane region" description="Helical" evidence="8">
    <location>
        <begin position="196"/>
        <end position="214"/>
    </location>
</feature>